<comment type="subcellular location">
    <subcellularLocation>
        <location evidence="1">Cell inner membrane</location>
        <topology evidence="1">Single-pass membrane protein</topology>
        <orientation evidence="1">Periplasmic side</orientation>
    </subcellularLocation>
</comment>
<dbReference type="PANTHER" id="PTHR33446">
    <property type="entry name" value="PROTEIN TONB-RELATED"/>
    <property type="match status" value="1"/>
</dbReference>
<feature type="domain" description="TonB C-terminal" evidence="11">
    <location>
        <begin position="109"/>
        <end position="204"/>
    </location>
</feature>
<evidence type="ECO:0000256" key="7">
    <source>
        <dbReference type="ARBA" id="ARBA00022927"/>
    </source>
</evidence>
<feature type="compositionally biased region" description="Basic and acidic residues" evidence="10">
    <location>
        <begin position="36"/>
        <end position="45"/>
    </location>
</feature>
<evidence type="ECO:0000256" key="8">
    <source>
        <dbReference type="ARBA" id="ARBA00022989"/>
    </source>
</evidence>
<dbReference type="SUPFAM" id="SSF74653">
    <property type="entry name" value="TolA/TonB C-terminal domain"/>
    <property type="match status" value="1"/>
</dbReference>
<evidence type="ECO:0000256" key="4">
    <source>
        <dbReference type="ARBA" id="ARBA00022475"/>
    </source>
</evidence>
<sequence>MPAAPEPSLIAVSFVRSPIQAKEIFIKHSEKNYTILKAEKNREKGVPLTSDRSGSQKKLSKQSQKDNAVKAISNNSHPETFPGLVREYSEPQKKNLQPAQHGGELNISSPRYHAGSRENPLPDYPYVSRRRGEEGKVTCSVKVSPEGLPEQVEIRESSGHERLDQAAQNVLSSWVFEPAQKDFEKIYGFLEISITFRLTEGVKI</sequence>
<dbReference type="NCBIfam" id="TIGR01352">
    <property type="entry name" value="tonB_Cterm"/>
    <property type="match status" value="1"/>
</dbReference>
<keyword evidence="5" id="KW-0997">Cell inner membrane</keyword>
<organism evidence="12 13">
    <name type="scientific">Candidatus Bealeia paramacronuclearis</name>
    <dbReference type="NCBI Taxonomy" id="1921001"/>
    <lineage>
        <taxon>Bacteria</taxon>
        <taxon>Pseudomonadati</taxon>
        <taxon>Pseudomonadota</taxon>
        <taxon>Alphaproteobacteria</taxon>
        <taxon>Holosporales</taxon>
        <taxon>Holosporaceae</taxon>
        <taxon>Candidatus Bealeia</taxon>
    </lineage>
</organism>
<keyword evidence="13" id="KW-1185">Reference proteome</keyword>
<dbReference type="Pfam" id="PF03544">
    <property type="entry name" value="TonB_C"/>
    <property type="match status" value="1"/>
</dbReference>
<dbReference type="RefSeq" id="WP_331256532.1">
    <property type="nucleotide sequence ID" value="NZ_CP133270.1"/>
</dbReference>
<keyword evidence="6" id="KW-0812">Transmembrane</keyword>
<dbReference type="PROSITE" id="PS52015">
    <property type="entry name" value="TONB_CTD"/>
    <property type="match status" value="1"/>
</dbReference>
<proteinExistence type="inferred from homology"/>
<dbReference type="PANTHER" id="PTHR33446:SF2">
    <property type="entry name" value="PROTEIN TONB"/>
    <property type="match status" value="1"/>
</dbReference>
<keyword evidence="8" id="KW-1133">Transmembrane helix</keyword>
<dbReference type="InterPro" id="IPR051045">
    <property type="entry name" value="TonB-dependent_transducer"/>
</dbReference>
<keyword evidence="4" id="KW-1003">Cell membrane</keyword>
<dbReference type="EMBL" id="CP133270">
    <property type="protein sequence ID" value="WVX65965.1"/>
    <property type="molecule type" value="Genomic_DNA"/>
</dbReference>
<dbReference type="InterPro" id="IPR037682">
    <property type="entry name" value="TonB_C"/>
</dbReference>
<dbReference type="Proteomes" id="UP001330434">
    <property type="component" value="Chromosome"/>
</dbReference>
<name>A0ABZ2C0R5_9PROT</name>
<protein>
    <submittedName>
        <fullName evidence="12">Energy transducer TonB</fullName>
    </submittedName>
</protein>
<evidence type="ECO:0000259" key="11">
    <source>
        <dbReference type="PROSITE" id="PS52015"/>
    </source>
</evidence>
<evidence type="ECO:0000256" key="1">
    <source>
        <dbReference type="ARBA" id="ARBA00004383"/>
    </source>
</evidence>
<evidence type="ECO:0000256" key="6">
    <source>
        <dbReference type="ARBA" id="ARBA00022692"/>
    </source>
</evidence>
<keyword evidence="7" id="KW-0653">Protein transport</keyword>
<accession>A0ABZ2C0R5</accession>
<evidence type="ECO:0000313" key="13">
    <source>
        <dbReference type="Proteomes" id="UP001330434"/>
    </source>
</evidence>
<reference evidence="12 13" key="1">
    <citation type="journal article" date="2024" name="Environ. Microbiol.">
        <title>Novel evolutionary insights on the interactions of the Holosporales (Alphaproteobacteria) with eukaryotic hosts from comparative genomics.</title>
        <authorList>
            <person name="Giovannini M."/>
            <person name="Petroni G."/>
            <person name="Castelli M."/>
        </authorList>
    </citation>
    <scope>NUCLEOTIDE SEQUENCE [LARGE SCALE GENOMIC DNA]</scope>
    <source>
        <strain evidence="12 13">US_Bl 15I1</strain>
    </source>
</reference>
<evidence type="ECO:0000256" key="5">
    <source>
        <dbReference type="ARBA" id="ARBA00022519"/>
    </source>
</evidence>
<evidence type="ECO:0000256" key="10">
    <source>
        <dbReference type="SAM" id="MobiDB-lite"/>
    </source>
</evidence>
<keyword evidence="3" id="KW-0813">Transport</keyword>
<evidence type="ECO:0000313" key="12">
    <source>
        <dbReference type="EMBL" id="WVX65965.1"/>
    </source>
</evidence>
<dbReference type="Gene3D" id="3.30.1150.10">
    <property type="match status" value="1"/>
</dbReference>
<evidence type="ECO:0000256" key="2">
    <source>
        <dbReference type="ARBA" id="ARBA00006555"/>
    </source>
</evidence>
<keyword evidence="9" id="KW-0472">Membrane</keyword>
<evidence type="ECO:0000256" key="3">
    <source>
        <dbReference type="ARBA" id="ARBA00022448"/>
    </source>
</evidence>
<feature type="region of interest" description="Disordered" evidence="10">
    <location>
        <begin position="36"/>
        <end position="125"/>
    </location>
</feature>
<evidence type="ECO:0000256" key="9">
    <source>
        <dbReference type="ARBA" id="ARBA00023136"/>
    </source>
</evidence>
<gene>
    <name evidence="12" type="ORF">Bealeia1_00133</name>
</gene>
<comment type="similarity">
    <text evidence="2">Belongs to the TonB family.</text>
</comment>
<dbReference type="InterPro" id="IPR006260">
    <property type="entry name" value="TonB/TolA_C"/>
</dbReference>